<dbReference type="Proteomes" id="UP000762676">
    <property type="component" value="Unassembled WGS sequence"/>
</dbReference>
<keyword evidence="2" id="KW-1185">Reference proteome</keyword>
<comment type="caution">
    <text evidence="1">The sequence shown here is derived from an EMBL/GenBank/DDBJ whole genome shotgun (WGS) entry which is preliminary data.</text>
</comment>
<evidence type="ECO:0000313" key="1">
    <source>
        <dbReference type="EMBL" id="GFR98434.1"/>
    </source>
</evidence>
<dbReference type="AlphaFoldDB" id="A0AAV4HLF9"/>
<dbReference type="GO" id="GO:0006302">
    <property type="term" value="P:double-strand break repair"/>
    <property type="evidence" value="ECO:0007669"/>
    <property type="project" value="InterPro"/>
</dbReference>
<dbReference type="PANTHER" id="PTHR22640:SF2">
    <property type="entry name" value="STRUCTURAL MAINTENANCE OF CHROMOSOMES FLEXIBLE HINGE DOMAIN-CONTAINING PROTEIN 1"/>
    <property type="match status" value="1"/>
</dbReference>
<evidence type="ECO:0000313" key="2">
    <source>
        <dbReference type="Proteomes" id="UP000762676"/>
    </source>
</evidence>
<name>A0AAV4HLF9_9GAST</name>
<sequence>MDAPMEKLEMEKQELDPDLSDSDVYIFDRRTSGAPEIKLKVNNATTYQEFREGIRKALKINTNEFVISTTSREEINGESSWGNIERGDTFYILNDIDQDLCDPAQERVNYLPHYDTIVKGGMYEYYASEGQNPLRKYSILSQC</sequence>
<accession>A0AAV4HLF9</accession>
<dbReference type="PANTHER" id="PTHR22640">
    <property type="entry name" value="STRUCTURAL MAINTENANCE OF CHROMOSOMES FLEXIBLE HINGE DOMAIN-CONTAINING PROTEIN 1"/>
    <property type="match status" value="1"/>
</dbReference>
<protein>
    <submittedName>
        <fullName evidence="1">Structural maintenance of chromosomes flexible hinge domain-containing protein 1</fullName>
    </submittedName>
</protein>
<dbReference type="EMBL" id="BMAT01009096">
    <property type="protein sequence ID" value="GFR98434.1"/>
    <property type="molecule type" value="Genomic_DNA"/>
</dbReference>
<organism evidence="1 2">
    <name type="scientific">Elysia marginata</name>
    <dbReference type="NCBI Taxonomy" id="1093978"/>
    <lineage>
        <taxon>Eukaryota</taxon>
        <taxon>Metazoa</taxon>
        <taxon>Spiralia</taxon>
        <taxon>Lophotrochozoa</taxon>
        <taxon>Mollusca</taxon>
        <taxon>Gastropoda</taxon>
        <taxon>Heterobranchia</taxon>
        <taxon>Euthyneura</taxon>
        <taxon>Panpulmonata</taxon>
        <taxon>Sacoglossa</taxon>
        <taxon>Placobranchoidea</taxon>
        <taxon>Plakobranchidae</taxon>
        <taxon>Elysia</taxon>
    </lineage>
</organism>
<dbReference type="InterPro" id="IPR038892">
    <property type="entry name" value="SMCHD1"/>
</dbReference>
<gene>
    <name evidence="1" type="ORF">ElyMa_004501500</name>
</gene>
<reference evidence="1 2" key="1">
    <citation type="journal article" date="2021" name="Elife">
        <title>Chloroplast acquisition without the gene transfer in kleptoplastic sea slugs, Plakobranchus ocellatus.</title>
        <authorList>
            <person name="Maeda T."/>
            <person name="Takahashi S."/>
            <person name="Yoshida T."/>
            <person name="Shimamura S."/>
            <person name="Takaki Y."/>
            <person name="Nagai Y."/>
            <person name="Toyoda A."/>
            <person name="Suzuki Y."/>
            <person name="Arimoto A."/>
            <person name="Ishii H."/>
            <person name="Satoh N."/>
            <person name="Nishiyama T."/>
            <person name="Hasebe M."/>
            <person name="Maruyama T."/>
            <person name="Minagawa J."/>
            <person name="Obokata J."/>
            <person name="Shigenobu S."/>
        </authorList>
    </citation>
    <scope>NUCLEOTIDE SEQUENCE [LARGE SCALE GENOMIC DNA]</scope>
</reference>
<proteinExistence type="predicted"/>